<organism evidence="1 2">
    <name type="scientific">Lithospermum erythrorhizon</name>
    <name type="common">Purple gromwell</name>
    <name type="synonym">Lithospermum officinale var. erythrorhizon</name>
    <dbReference type="NCBI Taxonomy" id="34254"/>
    <lineage>
        <taxon>Eukaryota</taxon>
        <taxon>Viridiplantae</taxon>
        <taxon>Streptophyta</taxon>
        <taxon>Embryophyta</taxon>
        <taxon>Tracheophyta</taxon>
        <taxon>Spermatophyta</taxon>
        <taxon>Magnoliopsida</taxon>
        <taxon>eudicotyledons</taxon>
        <taxon>Gunneridae</taxon>
        <taxon>Pentapetalae</taxon>
        <taxon>asterids</taxon>
        <taxon>lamiids</taxon>
        <taxon>Boraginales</taxon>
        <taxon>Boraginaceae</taxon>
        <taxon>Boraginoideae</taxon>
        <taxon>Lithospermeae</taxon>
        <taxon>Lithospermum</taxon>
    </lineage>
</organism>
<dbReference type="PANTHER" id="PTHR33116">
    <property type="entry name" value="REVERSE TRANSCRIPTASE ZINC-BINDING DOMAIN-CONTAINING PROTEIN-RELATED-RELATED"/>
    <property type="match status" value="1"/>
</dbReference>
<evidence type="ECO:0008006" key="3">
    <source>
        <dbReference type="Google" id="ProtNLM"/>
    </source>
</evidence>
<protein>
    <recommendedName>
        <fullName evidence="3">Reverse transcriptase domain-containing protein</fullName>
    </recommendedName>
</protein>
<proteinExistence type="predicted"/>
<dbReference type="EMBL" id="BAABME010019548">
    <property type="protein sequence ID" value="GAA0157557.1"/>
    <property type="molecule type" value="Genomic_DNA"/>
</dbReference>
<comment type="caution">
    <text evidence="1">The sequence shown here is derived from an EMBL/GenBank/DDBJ whole genome shotgun (WGS) entry which is preliminary data.</text>
</comment>
<name>A0AAV3Q5P8_LITER</name>
<reference evidence="1 2" key="1">
    <citation type="submission" date="2024-01" db="EMBL/GenBank/DDBJ databases">
        <title>The complete chloroplast genome sequence of Lithospermum erythrorhizon: insights into the phylogenetic relationship among Boraginaceae species and the maternal lineages of purple gromwells.</title>
        <authorList>
            <person name="Okada T."/>
            <person name="Watanabe K."/>
        </authorList>
    </citation>
    <scope>NUCLEOTIDE SEQUENCE [LARGE SCALE GENOMIC DNA]</scope>
</reference>
<dbReference type="AlphaFoldDB" id="A0AAV3Q5P8"/>
<dbReference type="Proteomes" id="UP001454036">
    <property type="component" value="Unassembled WGS sequence"/>
</dbReference>
<keyword evidence="2" id="KW-1185">Reference proteome</keyword>
<sequence>MFADDTLLLGTASVEEAITIKGILNTYESWSGQLVSPQKSTIVFSPNVEEHTRREIYTILGMLVVDNHGKYLGLPSTIGTSKKEVFNSIVNRVKTKVDNWKSRLLSKEGTWSWIQKSTSIQPSNTMCLAKLHLEKTPINQGPGVSMSKIAVRLIVRLSYRYHWTSWTKEIFRYGHMIKRNWNRLPRLDFKKWIVYLWETWHQRNGKVRGQQIRMPYEVVRFGAIYLTNHSSAVEDLHALQPP</sequence>
<accession>A0AAV3Q5P8</accession>
<dbReference type="PANTHER" id="PTHR33116:SF86">
    <property type="entry name" value="REVERSE TRANSCRIPTASE DOMAIN-CONTAINING PROTEIN"/>
    <property type="match status" value="1"/>
</dbReference>
<evidence type="ECO:0000313" key="1">
    <source>
        <dbReference type="EMBL" id="GAA0157557.1"/>
    </source>
</evidence>
<gene>
    <name evidence="1" type="ORF">LIER_38476</name>
</gene>
<evidence type="ECO:0000313" key="2">
    <source>
        <dbReference type="Proteomes" id="UP001454036"/>
    </source>
</evidence>